<sequence length="156" mass="17725">MCYEENKMSKHKISLSWKKGLEDFKYDSFDRTHSIQYEGGQKLHGSSTPETYGKAEHTNPEELLASSVCSCHFLTFLAIASKSRHIVSSYEDNAIATLEKNEEGKMVVTKIELYPKVTFEGDKIPDLDTLVDLHEKAHKNCFIANSIKSKVIIQPR</sequence>
<dbReference type="Pfam" id="PF02566">
    <property type="entry name" value="OsmC"/>
    <property type="match status" value="1"/>
</dbReference>
<evidence type="ECO:0000313" key="1">
    <source>
        <dbReference type="EMBL" id="AAS71935.1"/>
    </source>
</evidence>
<dbReference type="PANTHER" id="PTHR42830">
    <property type="entry name" value="OSMOTICALLY INDUCIBLE FAMILY PROTEIN"/>
    <property type="match status" value="1"/>
</dbReference>
<reference evidence="1 2" key="1">
    <citation type="journal article" date="2004" name="J. Bacteriol.">
        <title>Comparative genomics of two Leptospira interrogans serovars reveals novel insights into physiology and pathogenesis.</title>
        <authorList>
            <person name="Nascimento A.L."/>
            <person name="Ko A.I."/>
            <person name="Martins E.A."/>
            <person name="Monteiro-Vitorello C.B."/>
            <person name="Ho P.L."/>
            <person name="Haake D.A."/>
            <person name="Verjovski-Almeida S."/>
            <person name="Hartskeerl R.A."/>
            <person name="Marques M.V."/>
            <person name="Oliveira M.C."/>
            <person name="Menck C.F."/>
            <person name="Leite L.C."/>
            <person name="Carrer H."/>
            <person name="Coutinho L.L."/>
            <person name="Degrave W.M."/>
            <person name="Dellagostin O.A."/>
            <person name="El-Dorry H."/>
            <person name="Ferro E.S."/>
            <person name="Ferro M.I."/>
            <person name="Furlan L.R."/>
            <person name="Gamberini M."/>
            <person name="Giglioti E.A."/>
            <person name="Goes-Neto A."/>
            <person name="Goldman G.H."/>
            <person name="Goldman M.H."/>
            <person name="Harakava R."/>
            <person name="Jeronimo S.M."/>
            <person name="Junqueira-De-Azevedo I.L."/>
            <person name="Kimura E.T."/>
            <person name="Kuramae E.E."/>
            <person name="Lemos E.G."/>
            <person name="Lemos M.V."/>
            <person name="Marino C.L."/>
            <person name="Nunes L.R."/>
            <person name="De Oliveira R.C."/>
            <person name="Pereira G.G."/>
            <person name="Reis M.S."/>
            <person name="Schriefer A."/>
            <person name="Siqueira W.J."/>
            <person name="Sommer P."/>
            <person name="Tsai S.M."/>
            <person name="Simpson A.J."/>
            <person name="Ferro J.A."/>
            <person name="Camargo L.E."/>
            <person name="Kitajima J.P."/>
            <person name="Setubal J.C."/>
            <person name="Van Sluys M.A."/>
        </authorList>
    </citation>
    <scope>NUCLEOTIDE SEQUENCE [LARGE SCALE GENOMIC DNA]</scope>
    <source>
        <strain evidence="1 2">Fiocruz L1-130</strain>
    </source>
</reference>
<accession>Q72LZ8</accession>
<name>Q72LZ8_LEPIC</name>
<evidence type="ECO:0000313" key="2">
    <source>
        <dbReference type="Proteomes" id="UP000007037"/>
    </source>
</evidence>
<dbReference type="Proteomes" id="UP000007037">
    <property type="component" value="Chromosome I"/>
</dbReference>
<dbReference type="InterPro" id="IPR015946">
    <property type="entry name" value="KH_dom-like_a/b"/>
</dbReference>
<dbReference type="InterPro" id="IPR003718">
    <property type="entry name" value="OsmC/Ohr_fam"/>
</dbReference>
<evidence type="ECO:0008006" key="3">
    <source>
        <dbReference type="Google" id="ProtNLM"/>
    </source>
</evidence>
<dbReference type="HOGENOM" id="CLU_105860_0_0_12"/>
<gene>
    <name evidence="1" type="ordered locus">LIC_13395</name>
</gene>
<organism evidence="1 2">
    <name type="scientific">Leptospira interrogans serogroup Icterohaemorrhagiae serovar copenhageni (strain Fiocruz L1-130)</name>
    <dbReference type="NCBI Taxonomy" id="267671"/>
    <lineage>
        <taxon>Bacteria</taxon>
        <taxon>Pseudomonadati</taxon>
        <taxon>Spirochaetota</taxon>
        <taxon>Spirochaetia</taxon>
        <taxon>Leptospirales</taxon>
        <taxon>Leptospiraceae</taxon>
        <taxon>Leptospira</taxon>
    </lineage>
</organism>
<dbReference type="KEGG" id="lic:LIC_13395"/>
<dbReference type="AlphaFoldDB" id="Q72LZ8"/>
<dbReference type="EMBL" id="AE016823">
    <property type="protein sequence ID" value="AAS71935.1"/>
    <property type="molecule type" value="Genomic_DNA"/>
</dbReference>
<dbReference type="Gene3D" id="3.30.300.20">
    <property type="match status" value="1"/>
</dbReference>
<dbReference type="InterPro" id="IPR036102">
    <property type="entry name" value="OsmC/Ohrsf"/>
</dbReference>
<proteinExistence type="predicted"/>
<dbReference type="SUPFAM" id="SSF82784">
    <property type="entry name" value="OsmC-like"/>
    <property type="match status" value="1"/>
</dbReference>
<dbReference type="PANTHER" id="PTHR42830:SF2">
    <property type="entry name" value="OSMC_OHR FAMILY PROTEIN"/>
    <property type="match status" value="1"/>
</dbReference>
<dbReference type="InterPro" id="IPR052707">
    <property type="entry name" value="OsmC_Ohr_Peroxiredoxin"/>
</dbReference>
<protein>
    <recommendedName>
        <fullName evidence="3">OsmC-like protein</fullName>
    </recommendedName>
</protein>